<dbReference type="AlphaFoldDB" id="A0A645I6C5"/>
<protein>
    <submittedName>
        <fullName evidence="1">Uncharacterized protein</fullName>
    </submittedName>
</protein>
<accession>A0A645I6C5</accession>
<organism evidence="1">
    <name type="scientific">bioreactor metagenome</name>
    <dbReference type="NCBI Taxonomy" id="1076179"/>
    <lineage>
        <taxon>unclassified sequences</taxon>
        <taxon>metagenomes</taxon>
        <taxon>ecological metagenomes</taxon>
    </lineage>
</organism>
<comment type="caution">
    <text evidence="1">The sequence shown here is derived from an EMBL/GenBank/DDBJ whole genome shotgun (WGS) entry which is preliminary data.</text>
</comment>
<name>A0A645I6C5_9ZZZZ</name>
<sequence length="58" mass="6289">MILGVQDRVDDALALEHARKVLAHLYGNGTHQDGPALTVDGFDLVQHRCILLALGLID</sequence>
<reference evidence="1" key="1">
    <citation type="submission" date="2019-08" db="EMBL/GenBank/DDBJ databases">
        <authorList>
            <person name="Kucharzyk K."/>
            <person name="Murdoch R.W."/>
            <person name="Higgins S."/>
            <person name="Loffler F."/>
        </authorList>
    </citation>
    <scope>NUCLEOTIDE SEQUENCE</scope>
</reference>
<gene>
    <name evidence="1" type="ORF">SDC9_194397</name>
</gene>
<proteinExistence type="predicted"/>
<evidence type="ECO:0000313" key="1">
    <source>
        <dbReference type="EMBL" id="MPN46798.1"/>
    </source>
</evidence>
<dbReference type="EMBL" id="VSSQ01107765">
    <property type="protein sequence ID" value="MPN46798.1"/>
    <property type="molecule type" value="Genomic_DNA"/>
</dbReference>